<feature type="region of interest" description="Disordered" evidence="2">
    <location>
        <begin position="482"/>
        <end position="535"/>
    </location>
</feature>
<evidence type="ECO:0000256" key="2">
    <source>
        <dbReference type="SAM" id="MobiDB-lite"/>
    </source>
</evidence>
<organism evidence="3 4">
    <name type="scientific">Glossina pallidipes</name>
    <name type="common">Tsetse fly</name>
    <dbReference type="NCBI Taxonomy" id="7398"/>
    <lineage>
        <taxon>Eukaryota</taxon>
        <taxon>Metazoa</taxon>
        <taxon>Ecdysozoa</taxon>
        <taxon>Arthropoda</taxon>
        <taxon>Hexapoda</taxon>
        <taxon>Insecta</taxon>
        <taxon>Pterygota</taxon>
        <taxon>Neoptera</taxon>
        <taxon>Endopterygota</taxon>
        <taxon>Diptera</taxon>
        <taxon>Brachycera</taxon>
        <taxon>Muscomorpha</taxon>
        <taxon>Hippoboscoidea</taxon>
        <taxon>Glossinidae</taxon>
        <taxon>Glossina</taxon>
    </lineage>
</organism>
<dbReference type="AlphaFoldDB" id="A0A1A9ZPI7"/>
<protein>
    <submittedName>
        <fullName evidence="3">Uncharacterized protein</fullName>
    </submittedName>
</protein>
<accession>A0A1A9ZPI7</accession>
<keyword evidence="4" id="KW-1185">Reference proteome</keyword>
<feature type="compositionally biased region" description="Polar residues" evidence="2">
    <location>
        <begin position="506"/>
        <end position="526"/>
    </location>
</feature>
<evidence type="ECO:0000313" key="3">
    <source>
        <dbReference type="EnsemblMetazoa" id="GPAI021001-PA"/>
    </source>
</evidence>
<proteinExistence type="predicted"/>
<reference evidence="3" key="2">
    <citation type="submission" date="2020-05" db="UniProtKB">
        <authorList>
            <consortium name="EnsemblMetazoa"/>
        </authorList>
    </citation>
    <scope>IDENTIFICATION</scope>
    <source>
        <strain evidence="3">IAEA</strain>
    </source>
</reference>
<reference evidence="4" key="1">
    <citation type="submission" date="2014-03" db="EMBL/GenBank/DDBJ databases">
        <authorList>
            <person name="Aksoy S."/>
            <person name="Warren W."/>
            <person name="Wilson R.K."/>
        </authorList>
    </citation>
    <scope>NUCLEOTIDE SEQUENCE [LARGE SCALE GENOMIC DNA]</scope>
    <source>
        <strain evidence="4">IAEA</strain>
    </source>
</reference>
<evidence type="ECO:0000256" key="1">
    <source>
        <dbReference type="SAM" id="Coils"/>
    </source>
</evidence>
<feature type="coiled-coil region" evidence="1">
    <location>
        <begin position="407"/>
        <end position="434"/>
    </location>
</feature>
<name>A0A1A9ZPI7_GLOPL</name>
<dbReference type="EnsemblMetazoa" id="GPAI021001-RA">
    <property type="protein sequence ID" value="GPAI021001-PA"/>
    <property type="gene ID" value="GPAI021001"/>
</dbReference>
<sequence length="720" mass="80381">MSAITLGDFQMHNPLHYRSAMSSSARSKNSDPFERDPFKIQSYNFHYADRPSHPIQGLQQRMSTPSTFKCFDNFFFNYQYPHSSARPRTAVLSNTNNMSRNMSSCSYNKENQAAGLTKYQQSRRRSFVQEQGRTNSIFTNNPFNTSASSASHCNIFPNNLPKSVSGSLLRRNSTRAEVQTIRPASSNFRVTSISGINASHPNNLNNATSSTTATNLAACRSGSQSLLDGLRRESRSRLPASSTTALYTNKTPIRDNSATRSLPPQYSTTVNSFEQQTQLTRKNSNEIIRSKSGSINIGKRQNFGSGCEININIKPLDSKAPGENVIIKIEADGVNKNLNYNKPLRTTTKLLTNSASTTKRARCTTPSPDMRYNIKRAESSQTFIIHQNEDSQAGKRLRRSRESIQRQEEQRLKNNQIQKEKQHYEALQAAYENRTSNTGQMARPTSRRRIASNERLPSLVSWKINDDLSSCIQKKVIDNLPTSPDKSFFQQVSDKSSCSHADLRPHTSSRIDQNENAPSCSNSRSGTMGRPSEQKEHKILNTANTQISIVGGVSPQTAKSLRVTKRQKSLVSLYKQNNVNNDNYNKRITSMHSMPVQNTRQSYDDLKPAQPLLYRSKSTKLPFNFSINVYADQKDKIRPGGSLRQTTKAQEAQWLSTGIISGRSDVLIGGFLSSVNSGAYIKHIMAIPKSIHSKPIVFTKVPLNAGPTAKPTQNATSPKA</sequence>
<feature type="compositionally biased region" description="Polar residues" evidence="2">
    <location>
        <begin position="482"/>
        <end position="499"/>
    </location>
</feature>
<dbReference type="VEuPathDB" id="VectorBase:GPAI021001"/>
<evidence type="ECO:0000313" key="4">
    <source>
        <dbReference type="Proteomes" id="UP000092445"/>
    </source>
</evidence>
<dbReference type="Proteomes" id="UP000092445">
    <property type="component" value="Unassembled WGS sequence"/>
</dbReference>
<keyword evidence="1" id="KW-0175">Coiled coil</keyword>